<dbReference type="AlphaFoldDB" id="A0A1X0NJP7"/>
<protein>
    <submittedName>
        <fullName evidence="2">Uncharacterized protein</fullName>
    </submittedName>
</protein>
<evidence type="ECO:0000256" key="1">
    <source>
        <dbReference type="SAM" id="MobiDB-lite"/>
    </source>
</evidence>
<evidence type="ECO:0000313" key="2">
    <source>
        <dbReference type="EMBL" id="ORC84330.1"/>
    </source>
</evidence>
<dbReference type="OrthoDB" id="246906at2759"/>
<dbReference type="Proteomes" id="UP000192257">
    <property type="component" value="Unassembled WGS sequence"/>
</dbReference>
<reference evidence="2 3" key="1">
    <citation type="submission" date="2017-03" db="EMBL/GenBank/DDBJ databases">
        <title>An alternative strategy for trypanosome survival in the mammalian bloodstream revealed through genome and transcriptome analysis of the ubiquitous bovine parasite Trypanosoma (Megatrypanum) theileri.</title>
        <authorList>
            <person name="Kelly S."/>
            <person name="Ivens A."/>
            <person name="Mott A."/>
            <person name="O'Neill E."/>
            <person name="Emms D."/>
            <person name="Macleod O."/>
            <person name="Voorheis P."/>
            <person name="Matthews J."/>
            <person name="Matthews K."/>
            <person name="Carrington M."/>
        </authorList>
    </citation>
    <scope>NUCLEOTIDE SEQUENCE [LARGE SCALE GENOMIC DNA]</scope>
    <source>
        <strain evidence="2">Edinburgh</strain>
    </source>
</reference>
<proteinExistence type="predicted"/>
<dbReference type="VEuPathDB" id="TriTrypDB:TM35_000461490"/>
<organism evidence="2 3">
    <name type="scientific">Trypanosoma theileri</name>
    <dbReference type="NCBI Taxonomy" id="67003"/>
    <lineage>
        <taxon>Eukaryota</taxon>
        <taxon>Discoba</taxon>
        <taxon>Euglenozoa</taxon>
        <taxon>Kinetoplastea</taxon>
        <taxon>Metakinetoplastina</taxon>
        <taxon>Trypanosomatida</taxon>
        <taxon>Trypanosomatidae</taxon>
        <taxon>Trypanosoma</taxon>
    </lineage>
</organism>
<feature type="region of interest" description="Disordered" evidence="1">
    <location>
        <begin position="53"/>
        <end position="82"/>
    </location>
</feature>
<dbReference type="GeneID" id="39990108"/>
<gene>
    <name evidence="2" type="ORF">TM35_000461490</name>
</gene>
<name>A0A1X0NJP7_9TRYP</name>
<dbReference type="RefSeq" id="XP_028878396.1">
    <property type="nucleotide sequence ID" value="XM_029030328.1"/>
</dbReference>
<keyword evidence="3" id="KW-1185">Reference proteome</keyword>
<dbReference type="EMBL" id="NBCO01000046">
    <property type="protein sequence ID" value="ORC84330.1"/>
    <property type="molecule type" value="Genomic_DNA"/>
</dbReference>
<sequence length="931" mass="106233">MFLRGRRSKLAKLLLIILLLYSTAFLMLLSQSRGLNNDTVEKLLPRQREKDIAHDFSDHKKEKHTEDTTPKPHGESGSAEELKGRDILALQNELLRNSDSRRLRAVLSQTFTSIDGKNARTLSGFLTRFYDADKVIRSDGRMNAPQLLEYYNQTAKRNTARLRSYDGIIDMDNKGLSEVDRVGSIDEILLLIFNDWDYKADKYLDILQTMALELQMFENCPMEDIPDTVLNRVVKMSDSPSRVASLRREAFKDIFKIDESTPLQASSDHYLFLWPKPTDSAPPAHIIAAIRPVDFDGGSLFGSNTIQDTFQSPSLFFYRKGMRKIQPYKGHASLKHVSDFVIANSNSNFQLTSFDDLHTVLGRFDQLALIICKGADYNAGRFSSPLRDILFNETTELRQMLGAVRPTFFVQEELFETKGPVDWNAPVVIRKEQLKPDSLSFMGTNRRNGLPADFIERLDLLPIQDTVRVVVLDRMSLLTNGERSRSLSDFVAQVLHFPAPSKKTDHSMWSNSFGMRIVDFVRDGGSISPSLIRVTGWDLQKVYEKHFGQSYGDVHKRAQRLSLRMPKKEDDKRLLVLIVLRRESEGAENNCEKAAFTAAHASMEDSRIKYVTAAVDEAPALIEELRFSVWRYSKEESAKYCEVYTFDANGAVRAIDITAQELDATKSNWINYFFKETDIQEGNGDMLSIAHPILQELRDATAELRNDMHKVTLPIPYMTFRSSLYGTSDRFAPWFLWLPPLETVPLLVHVQKEKHTETSKGLSLLLIHDSSCGASTNTLKAFRLFAECEKYGSLPVPIDVVEFDLSESYITSDKNGQLLRWNDTDISKTRRSALYERLKPYLKNPARLKPPQLLVLNNTHVVSTLGVVPSYEIDNKPKKGDLNNDHVWKLSRFVSHMDQRLNAGSLYACMNRAMQPEKTSRQQYRSSLKKK</sequence>
<comment type="caution">
    <text evidence="2">The sequence shown here is derived from an EMBL/GenBank/DDBJ whole genome shotgun (WGS) entry which is preliminary data.</text>
</comment>
<accession>A0A1X0NJP7</accession>
<evidence type="ECO:0000313" key="3">
    <source>
        <dbReference type="Proteomes" id="UP000192257"/>
    </source>
</evidence>